<dbReference type="InterPro" id="IPR014833">
    <property type="entry name" value="TnsA_N"/>
</dbReference>
<dbReference type="InterPro" id="IPR036388">
    <property type="entry name" value="WH-like_DNA-bd_sf"/>
</dbReference>
<comment type="caution">
    <text evidence="3">The sequence shown here is derived from an EMBL/GenBank/DDBJ whole genome shotgun (WGS) entry which is preliminary data.</text>
</comment>
<feature type="domain" description="TnsA endonuclease C-terminal" evidence="1">
    <location>
        <begin position="96"/>
        <end position="181"/>
    </location>
</feature>
<dbReference type="RefSeq" id="WP_228731338.1">
    <property type="nucleotide sequence ID" value="NZ_BMBA01000007.1"/>
</dbReference>
<dbReference type="Gene3D" id="3.40.1350.10">
    <property type="match status" value="1"/>
</dbReference>
<evidence type="ECO:0000259" key="1">
    <source>
        <dbReference type="Pfam" id="PF08721"/>
    </source>
</evidence>
<evidence type="ECO:0000259" key="2">
    <source>
        <dbReference type="Pfam" id="PF08722"/>
    </source>
</evidence>
<organism evidence="3 4">
    <name type="scientific">Clostridium zeae</name>
    <dbReference type="NCBI Taxonomy" id="2759022"/>
    <lineage>
        <taxon>Bacteria</taxon>
        <taxon>Bacillati</taxon>
        <taxon>Bacillota</taxon>
        <taxon>Clostridia</taxon>
        <taxon>Eubacteriales</taxon>
        <taxon>Clostridiaceae</taxon>
        <taxon>Clostridium</taxon>
    </lineage>
</organism>
<evidence type="ECO:0000313" key="3">
    <source>
        <dbReference type="EMBL" id="GFZ33808.1"/>
    </source>
</evidence>
<dbReference type="Gene3D" id="1.10.10.10">
    <property type="entry name" value="Winged helix-like DNA-binding domain superfamily/Winged helix DNA-binding domain"/>
    <property type="match status" value="1"/>
</dbReference>
<gene>
    <name evidence="3" type="ORF">CSC2_43340</name>
</gene>
<proteinExistence type="predicted"/>
<dbReference type="InterPro" id="IPR011335">
    <property type="entry name" value="Restrct_endonuc-II-like"/>
</dbReference>
<name>A0ABQ1EGM9_9CLOT</name>
<dbReference type="Pfam" id="PF08721">
    <property type="entry name" value="Tn7_Tnp_TnsA_C"/>
    <property type="match status" value="1"/>
</dbReference>
<dbReference type="EMBL" id="BMBA01000007">
    <property type="protein sequence ID" value="GFZ33808.1"/>
    <property type="molecule type" value="Genomic_DNA"/>
</dbReference>
<evidence type="ECO:0008006" key="5">
    <source>
        <dbReference type="Google" id="ProtNLM"/>
    </source>
</evidence>
<dbReference type="Proteomes" id="UP000663802">
    <property type="component" value="Unassembled WGS sequence"/>
</dbReference>
<evidence type="ECO:0000313" key="4">
    <source>
        <dbReference type="Proteomes" id="UP000663802"/>
    </source>
</evidence>
<dbReference type="InterPro" id="IPR014832">
    <property type="entry name" value="TnsA_C"/>
</dbReference>
<accession>A0ABQ1EGM9</accession>
<dbReference type="SUPFAM" id="SSF52980">
    <property type="entry name" value="Restriction endonuclease-like"/>
    <property type="match status" value="1"/>
</dbReference>
<feature type="domain" description="TnsA endonuclease N-terminal" evidence="2">
    <location>
        <begin position="2"/>
        <end position="94"/>
    </location>
</feature>
<dbReference type="Pfam" id="PF08722">
    <property type="entry name" value="Tn7_TnsA-like_N"/>
    <property type="match status" value="1"/>
</dbReference>
<keyword evidence="4" id="KW-1185">Reference proteome</keyword>
<dbReference type="CDD" id="cd22362">
    <property type="entry name" value="TnsA_endonuclease-like"/>
    <property type="match status" value="1"/>
</dbReference>
<sequence>MLDIREQFPLLPIEDTLLIAEELGVEHPKHPDSGEYIVMTTDFLITIKAANKLAEVARTTKYKDDLLDKRVLEKFEIERLYWEKRNTNWGIVTEEEINKDIAHNISFVHGYHDISNIDSLIDINPNELKDLVYEFLKRIVVTNKAMRTICNQFDKEMALAKGTGLSIFKYLVSNKIIEVDITKKLEINEVIQVLNVSDIQLNKLEVI</sequence>
<dbReference type="InterPro" id="IPR011856">
    <property type="entry name" value="tRNA_endonuc-like_dom_sf"/>
</dbReference>
<protein>
    <recommendedName>
        <fullName evidence="5">Heteromeric transposase endonuclease subunit TnsA</fullName>
    </recommendedName>
</protein>
<reference evidence="3 4" key="1">
    <citation type="journal article" date="2021" name="Int. J. Syst. Evol. Microbiol.">
        <title>Clostridium zeae sp. nov., isolated from corn silage.</title>
        <authorList>
            <person name="Kobayashi H."/>
            <person name="Tanizawa Y."/>
            <person name="Yagura M."/>
            <person name="Sakamoto M."/>
            <person name="Ohkuma M."/>
            <person name="Tohno M."/>
        </authorList>
    </citation>
    <scope>NUCLEOTIDE SEQUENCE [LARGE SCALE GENOMIC DNA]</scope>
    <source>
        <strain evidence="3 4">CSC2</strain>
    </source>
</reference>